<name>A0ABW8TPZ5_9CLOT</name>
<keyword evidence="5" id="KW-1185">Reference proteome</keyword>
<dbReference type="CDD" id="cd06061">
    <property type="entry name" value="PurM-like1"/>
    <property type="match status" value="1"/>
</dbReference>
<evidence type="ECO:0000259" key="2">
    <source>
        <dbReference type="Pfam" id="PF00586"/>
    </source>
</evidence>
<dbReference type="EMBL" id="JBJIAA010000024">
    <property type="protein sequence ID" value="MFL0253064.1"/>
    <property type="molecule type" value="Genomic_DNA"/>
</dbReference>
<accession>A0ABW8TPZ5</accession>
<dbReference type="Pfam" id="PF02769">
    <property type="entry name" value="AIRS_C"/>
    <property type="match status" value="1"/>
</dbReference>
<protein>
    <submittedName>
        <fullName evidence="4">AIR synthase family protein</fullName>
    </submittedName>
</protein>
<dbReference type="InterPro" id="IPR011854">
    <property type="entry name" value="HypE"/>
</dbReference>
<dbReference type="SUPFAM" id="SSF56042">
    <property type="entry name" value="PurM C-terminal domain-like"/>
    <property type="match status" value="1"/>
</dbReference>
<dbReference type="Gene3D" id="3.30.1330.10">
    <property type="entry name" value="PurM-like, N-terminal domain"/>
    <property type="match status" value="1"/>
</dbReference>
<sequence length="326" mass="35467">MEIGKINWNDLKLIIDNNRGSIRNDVVVSGGIGEDCSVIRYGDYDCVVSTDPITAAQKGIGKLAVNINCNDIASAGVEAVGILVTIMVPESTKIDEIKNIMSDISNECKKFNIQILGGHTEVTDAVNRIIVSCTAIGKGEKNKTVLTSGAQVGDDVIVTKTLGMEGTYIAINEKFDKLKNILSNDELREGKSYGEELSVIREGEIAGKFGVNSMHDITEGGLLGALWEVASASNVGFKVYRDKLPISSVTKKVARAFDIEILRFISSGSMLICCKNGERLLKKLQENNIKAFIVGRITNEKGILIEGEVEKEVMPPECDELFKIYN</sequence>
<comment type="caution">
    <text evidence="4">The sequence shown here is derived from an EMBL/GenBank/DDBJ whole genome shotgun (WGS) entry which is preliminary data.</text>
</comment>
<dbReference type="RefSeq" id="WP_406789727.1">
    <property type="nucleotide sequence ID" value="NZ_JBJIAA010000024.1"/>
</dbReference>
<dbReference type="PANTHER" id="PTHR30303:SF4">
    <property type="entry name" value="HYDROGENASE EXPRESSION_FORMATION PROTEIN HYPE"/>
    <property type="match status" value="1"/>
</dbReference>
<dbReference type="Gene3D" id="3.90.650.10">
    <property type="entry name" value="PurM-like C-terminal domain"/>
    <property type="match status" value="1"/>
</dbReference>
<evidence type="ECO:0000256" key="1">
    <source>
        <dbReference type="ARBA" id="ARBA00006243"/>
    </source>
</evidence>
<dbReference type="PIRSF" id="PIRSF005644">
    <property type="entry name" value="Hdrgns_mtr_HypE"/>
    <property type="match status" value="1"/>
</dbReference>
<dbReference type="Proteomes" id="UP001623592">
    <property type="component" value="Unassembled WGS sequence"/>
</dbReference>
<dbReference type="InterPro" id="IPR010918">
    <property type="entry name" value="PurM-like_C_dom"/>
</dbReference>
<dbReference type="Pfam" id="PF00586">
    <property type="entry name" value="AIRS"/>
    <property type="match status" value="1"/>
</dbReference>
<dbReference type="PANTHER" id="PTHR30303">
    <property type="entry name" value="HYDROGENASE ISOENZYMES FORMATION PROTEIN HYPE"/>
    <property type="match status" value="1"/>
</dbReference>
<dbReference type="InterPro" id="IPR036676">
    <property type="entry name" value="PurM-like_C_sf"/>
</dbReference>
<feature type="domain" description="PurM-like N-terminal" evidence="2">
    <location>
        <begin position="33"/>
        <end position="137"/>
    </location>
</feature>
<evidence type="ECO:0000313" key="5">
    <source>
        <dbReference type="Proteomes" id="UP001623592"/>
    </source>
</evidence>
<comment type="similarity">
    <text evidence="1">Belongs to the HypE family.</text>
</comment>
<dbReference type="SUPFAM" id="SSF55326">
    <property type="entry name" value="PurM N-terminal domain-like"/>
    <property type="match status" value="1"/>
</dbReference>
<evidence type="ECO:0000313" key="4">
    <source>
        <dbReference type="EMBL" id="MFL0253064.1"/>
    </source>
</evidence>
<dbReference type="InterPro" id="IPR016188">
    <property type="entry name" value="PurM-like_N"/>
</dbReference>
<gene>
    <name evidence="4" type="ORF">ACJDT4_21895</name>
</gene>
<organism evidence="4 5">
    <name type="scientific">Clostridium neuense</name>
    <dbReference type="NCBI Taxonomy" id="1728934"/>
    <lineage>
        <taxon>Bacteria</taxon>
        <taxon>Bacillati</taxon>
        <taxon>Bacillota</taxon>
        <taxon>Clostridia</taxon>
        <taxon>Eubacteriales</taxon>
        <taxon>Clostridiaceae</taxon>
        <taxon>Clostridium</taxon>
    </lineage>
</organism>
<feature type="domain" description="PurM-like C-terminal" evidence="3">
    <location>
        <begin position="151"/>
        <end position="302"/>
    </location>
</feature>
<evidence type="ECO:0000259" key="3">
    <source>
        <dbReference type="Pfam" id="PF02769"/>
    </source>
</evidence>
<proteinExistence type="inferred from homology"/>
<reference evidence="4 5" key="1">
    <citation type="submission" date="2024-11" db="EMBL/GenBank/DDBJ databases">
        <authorList>
            <person name="Heng Y.C."/>
            <person name="Lim A.C.H."/>
            <person name="Lee J.K.Y."/>
            <person name="Kittelmann S."/>
        </authorList>
    </citation>
    <scope>NUCLEOTIDE SEQUENCE [LARGE SCALE GENOMIC DNA]</scope>
    <source>
        <strain evidence="4 5">WILCCON 0114</strain>
    </source>
</reference>
<dbReference type="InterPro" id="IPR036921">
    <property type="entry name" value="PurM-like_N_sf"/>
</dbReference>